<protein>
    <submittedName>
        <fullName evidence="3">FAD linked oxidase domain-containing protein</fullName>
    </submittedName>
</protein>
<dbReference type="PANTHER" id="PTHR43762">
    <property type="entry name" value="L-GULONOLACTONE OXIDASE"/>
    <property type="match status" value="1"/>
</dbReference>
<dbReference type="InterPro" id="IPR036318">
    <property type="entry name" value="FAD-bd_PCMH-like_sf"/>
</dbReference>
<keyword evidence="1" id="KW-0285">Flavoprotein</keyword>
<organism evidence="3 4">
    <name type="scientific">Hydrogenophaga intermedia</name>
    <dbReference type="NCBI Taxonomy" id="65786"/>
    <lineage>
        <taxon>Bacteria</taxon>
        <taxon>Pseudomonadati</taxon>
        <taxon>Pseudomonadota</taxon>
        <taxon>Betaproteobacteria</taxon>
        <taxon>Burkholderiales</taxon>
        <taxon>Comamonadaceae</taxon>
        <taxon>Hydrogenophaga</taxon>
    </lineage>
</organism>
<dbReference type="EMBL" id="CCAE010000071">
    <property type="protein sequence ID" value="CDN90236.1"/>
    <property type="molecule type" value="Genomic_DNA"/>
</dbReference>
<keyword evidence="4" id="KW-1185">Reference proteome</keyword>
<evidence type="ECO:0000313" key="4">
    <source>
        <dbReference type="Proteomes" id="UP000028878"/>
    </source>
</evidence>
<dbReference type="PROSITE" id="PS51387">
    <property type="entry name" value="FAD_PCMH"/>
    <property type="match status" value="1"/>
</dbReference>
<dbReference type="PANTHER" id="PTHR43762:SF1">
    <property type="entry name" value="D-ARABINONO-1,4-LACTONE OXIDASE"/>
    <property type="match status" value="1"/>
</dbReference>
<evidence type="ECO:0000259" key="2">
    <source>
        <dbReference type="PROSITE" id="PS51387"/>
    </source>
</evidence>
<dbReference type="GO" id="GO:0003885">
    <property type="term" value="F:D-arabinono-1,4-lactone oxidase activity"/>
    <property type="evidence" value="ECO:0007669"/>
    <property type="project" value="TreeGrafter"/>
</dbReference>
<gene>
    <name evidence="3" type="ORF">BN948_04678</name>
</gene>
<name>A0A1L1PW52_HYDIT</name>
<accession>A0A1L1PW52</accession>
<sequence>MELHGWGRYPRQDAQVVEPVSRQQCVRAVPNAGPLIARGRGRSYGDSALGPQVLSTRHLDQFHDFDPLTGLLSCAAGTSLDDILKTFVPRGWFLPVLPGTRFITVGGAIASDVHGKNHHRDGTFSAYVSSIQILLGNGECVVASPTDKAELFHATCGGMGLTGVIVSAVLRLKAITASDILETRMKAPSLDAVLEAFDANAASAYSVAWMDCMARGASLGRSILVMGEPCVEGPLVARRAKAFGVPADMPSGLLNRAVARVFNATYYRRARSGAPTTRKPFESFFAPLDAIAGWSSLYGRPGFLQYQFVLPKEAGVTGLRDILKRIGQSEQGAFLAVLKLFGDANDNPLSFPMKGYSLAVDFKAEAGVFELLDVLDGIVAAHGGRLYLAKDARMSEATFKAGYPRWQEFEEVRARWHAHGKFMSTQSRRLGLA</sequence>
<proteinExistence type="predicted"/>
<dbReference type="RefSeq" id="WP_009516119.1">
    <property type="nucleotide sequence ID" value="NZ_CCAE010000071.1"/>
</dbReference>
<dbReference type="Gene3D" id="3.30.465.10">
    <property type="match status" value="1"/>
</dbReference>
<dbReference type="Pfam" id="PF01565">
    <property type="entry name" value="FAD_binding_4"/>
    <property type="match status" value="1"/>
</dbReference>
<reference evidence="4" key="2">
    <citation type="submission" date="2014-11" db="EMBL/GenBank/DDBJ databases">
        <title>Draft genome sequence of Hydrogenophaga intermedia S1.</title>
        <authorList>
            <person name="Gan H.M."/>
            <person name="Chew T.H."/>
            <person name="Stolz A."/>
        </authorList>
    </citation>
    <scope>NUCLEOTIDE SEQUENCE [LARGE SCALE GENOMIC DNA]</scope>
    <source>
        <strain evidence="4">S1</strain>
    </source>
</reference>
<feature type="domain" description="FAD-binding PCMH-type" evidence="2">
    <location>
        <begin position="9"/>
        <end position="175"/>
    </location>
</feature>
<dbReference type="AlphaFoldDB" id="A0A1L1PW52"/>
<dbReference type="InterPro" id="IPR016169">
    <property type="entry name" value="FAD-bd_PCMH_sub2"/>
</dbReference>
<dbReference type="SUPFAM" id="SSF56176">
    <property type="entry name" value="FAD-binding/transporter-associated domain-like"/>
    <property type="match status" value="1"/>
</dbReference>
<dbReference type="GO" id="GO:0071949">
    <property type="term" value="F:FAD binding"/>
    <property type="evidence" value="ECO:0007669"/>
    <property type="project" value="InterPro"/>
</dbReference>
<keyword evidence="1" id="KW-0274">FAD</keyword>
<dbReference type="Proteomes" id="UP000028878">
    <property type="component" value="Unassembled WGS sequence"/>
</dbReference>
<dbReference type="InterPro" id="IPR010031">
    <property type="entry name" value="FAD_lactone_oxidase-like"/>
</dbReference>
<dbReference type="InterPro" id="IPR006094">
    <property type="entry name" value="Oxid_FAD_bind_N"/>
</dbReference>
<evidence type="ECO:0000256" key="1">
    <source>
        <dbReference type="ARBA" id="ARBA00022827"/>
    </source>
</evidence>
<reference evidence="4" key="1">
    <citation type="submission" date="2014-02" db="EMBL/GenBank/DDBJ databases">
        <authorList>
            <person name="Gan H."/>
        </authorList>
    </citation>
    <scope>NUCLEOTIDE SEQUENCE [LARGE SCALE GENOMIC DNA]</scope>
    <source>
        <strain evidence="4">S1</strain>
    </source>
</reference>
<evidence type="ECO:0000313" key="3">
    <source>
        <dbReference type="EMBL" id="CDN90236.1"/>
    </source>
</evidence>
<dbReference type="InterPro" id="IPR016166">
    <property type="entry name" value="FAD-bd_PCMH"/>
</dbReference>